<reference evidence="16" key="1">
    <citation type="submission" date="2012-03" db="EMBL/GenBank/DDBJ databases">
        <title>Complete sequence of chromosome of Deinococcus peraridilitoris DSM 19664.</title>
        <authorList>
            <person name="Lucas S."/>
            <person name="Copeland A."/>
            <person name="Lapidus A."/>
            <person name="Glavina del Rio T."/>
            <person name="Dalin E."/>
            <person name="Tice H."/>
            <person name="Bruce D."/>
            <person name="Goodwin L."/>
            <person name="Pitluck S."/>
            <person name="Peters L."/>
            <person name="Mikhailova N."/>
            <person name="Lu M."/>
            <person name="Kyrpides N."/>
            <person name="Mavromatis K."/>
            <person name="Ivanova N."/>
            <person name="Brettin T."/>
            <person name="Detter J.C."/>
            <person name="Han C."/>
            <person name="Larimer F."/>
            <person name="Land M."/>
            <person name="Hauser L."/>
            <person name="Markowitz V."/>
            <person name="Cheng J.-F."/>
            <person name="Hugenholtz P."/>
            <person name="Woyke T."/>
            <person name="Wu D."/>
            <person name="Pukall R."/>
            <person name="Steenblock K."/>
            <person name="Brambilla E."/>
            <person name="Klenk H.-P."/>
            <person name="Eisen J.A."/>
        </authorList>
    </citation>
    <scope>NUCLEOTIDE SEQUENCE [LARGE SCALE GENOMIC DNA]</scope>
    <source>
        <strain evidence="16">DSM 19664 / LMG 22246 / CIP 109416 / KR-200</strain>
    </source>
</reference>
<dbReference type="GO" id="GO:0008237">
    <property type="term" value="F:metallopeptidase activity"/>
    <property type="evidence" value="ECO:0007669"/>
    <property type="project" value="UniProtKB-KW"/>
</dbReference>
<evidence type="ECO:0000313" key="16">
    <source>
        <dbReference type="Proteomes" id="UP000010467"/>
    </source>
</evidence>
<name>K9ZWB5_DEIPD</name>
<keyword evidence="7" id="KW-0479">Metal-binding</keyword>
<evidence type="ECO:0000256" key="3">
    <source>
        <dbReference type="ARBA" id="ARBA00007931"/>
    </source>
</evidence>
<feature type="domain" description="Peptidase M50" evidence="14">
    <location>
        <begin position="122"/>
        <end position="175"/>
    </location>
</feature>
<proteinExistence type="inferred from homology"/>
<dbReference type="RefSeq" id="WP_015234244.1">
    <property type="nucleotide sequence ID" value="NC_019793.1"/>
</dbReference>
<evidence type="ECO:0000256" key="6">
    <source>
        <dbReference type="ARBA" id="ARBA00022692"/>
    </source>
</evidence>
<protein>
    <submittedName>
        <fullName evidence="15">Zn-dependent protease</fullName>
    </submittedName>
</protein>
<evidence type="ECO:0000256" key="11">
    <source>
        <dbReference type="ARBA" id="ARBA00023049"/>
    </source>
</evidence>
<dbReference type="Pfam" id="PF02163">
    <property type="entry name" value="Peptidase_M50"/>
    <property type="match status" value="2"/>
</dbReference>
<evidence type="ECO:0000259" key="14">
    <source>
        <dbReference type="Pfam" id="PF02163"/>
    </source>
</evidence>
<evidence type="ECO:0000256" key="12">
    <source>
        <dbReference type="ARBA" id="ARBA00023136"/>
    </source>
</evidence>
<sequence>MLLDLLQRDPTAFVILALCLVMSLTLHEWGHAFTADRLGDSTPRRFGRVTLNPLKHLDPIGTLLLLFVGFGFAKPVPVNGARVGRWGMLAVAAAGPIMNIAVAVVCLIALRLVGDNLLMLRVLLPLLGINVVLAVFNLLPIPLLDGSRIVAALFPRSLGRALAEFEMQPFSFVLVMIFIYIAREPIFQIVRTVQGFALNVAGFA</sequence>
<dbReference type="Proteomes" id="UP000010467">
    <property type="component" value="Chromosome"/>
</dbReference>
<keyword evidence="6 13" id="KW-0812">Transmembrane</keyword>
<feature type="transmembrane region" description="Helical" evidence="13">
    <location>
        <begin position="56"/>
        <end position="74"/>
    </location>
</feature>
<evidence type="ECO:0000256" key="4">
    <source>
        <dbReference type="ARBA" id="ARBA00022475"/>
    </source>
</evidence>
<dbReference type="GO" id="GO:0006508">
    <property type="term" value="P:proteolysis"/>
    <property type="evidence" value="ECO:0007669"/>
    <property type="project" value="UniProtKB-KW"/>
</dbReference>
<accession>K9ZWB5</accession>
<dbReference type="GO" id="GO:0005886">
    <property type="term" value="C:plasma membrane"/>
    <property type="evidence" value="ECO:0007669"/>
    <property type="project" value="UniProtKB-SubCell"/>
</dbReference>
<evidence type="ECO:0000256" key="1">
    <source>
        <dbReference type="ARBA" id="ARBA00001947"/>
    </source>
</evidence>
<evidence type="ECO:0000256" key="8">
    <source>
        <dbReference type="ARBA" id="ARBA00022801"/>
    </source>
</evidence>
<dbReference type="EMBL" id="CP003382">
    <property type="protein sequence ID" value="AFZ65933.1"/>
    <property type="molecule type" value="Genomic_DNA"/>
</dbReference>
<feature type="domain" description="Peptidase M50" evidence="14">
    <location>
        <begin position="16"/>
        <end position="110"/>
    </location>
</feature>
<evidence type="ECO:0000256" key="2">
    <source>
        <dbReference type="ARBA" id="ARBA00004651"/>
    </source>
</evidence>
<dbReference type="PATRIC" id="fig|937777.3.peg.342"/>
<organism evidence="15 16">
    <name type="scientific">Deinococcus peraridilitoris (strain DSM 19664 / LMG 22246 / CIP 109416 / KR-200)</name>
    <dbReference type="NCBI Taxonomy" id="937777"/>
    <lineage>
        <taxon>Bacteria</taxon>
        <taxon>Thermotogati</taxon>
        <taxon>Deinococcota</taxon>
        <taxon>Deinococci</taxon>
        <taxon>Deinococcales</taxon>
        <taxon>Deinococcaceae</taxon>
        <taxon>Deinococcus</taxon>
    </lineage>
</organism>
<keyword evidence="9" id="KW-0862">Zinc</keyword>
<feature type="transmembrane region" description="Helical" evidence="13">
    <location>
        <begin position="122"/>
        <end position="141"/>
    </location>
</feature>
<feature type="transmembrane region" description="Helical" evidence="13">
    <location>
        <begin position="161"/>
        <end position="182"/>
    </location>
</feature>
<keyword evidence="5 15" id="KW-0645">Protease</keyword>
<evidence type="ECO:0000256" key="9">
    <source>
        <dbReference type="ARBA" id="ARBA00022833"/>
    </source>
</evidence>
<dbReference type="KEGG" id="dpd:Deipe_0332"/>
<dbReference type="OrthoDB" id="9800627at2"/>
<keyword evidence="8" id="KW-0378">Hydrolase</keyword>
<dbReference type="HOGENOM" id="CLU_086979_0_0_0"/>
<gene>
    <name evidence="15" type="ordered locus">Deipe_0332</name>
</gene>
<dbReference type="PANTHER" id="PTHR35864:SF1">
    <property type="entry name" value="ZINC METALLOPROTEASE YWHC-RELATED"/>
    <property type="match status" value="1"/>
</dbReference>
<comment type="cofactor">
    <cofactor evidence="1">
        <name>Zn(2+)</name>
        <dbReference type="ChEBI" id="CHEBI:29105"/>
    </cofactor>
</comment>
<evidence type="ECO:0000256" key="10">
    <source>
        <dbReference type="ARBA" id="ARBA00022989"/>
    </source>
</evidence>
<keyword evidence="10 13" id="KW-1133">Transmembrane helix</keyword>
<dbReference type="InterPro" id="IPR008915">
    <property type="entry name" value="Peptidase_M50"/>
</dbReference>
<keyword evidence="4" id="KW-1003">Cell membrane</keyword>
<dbReference type="InterPro" id="IPR044537">
    <property type="entry name" value="Rip2-like"/>
</dbReference>
<comment type="similarity">
    <text evidence="3">Belongs to the peptidase M50B family.</text>
</comment>
<dbReference type="STRING" id="937777.Deipe_0332"/>
<dbReference type="InterPro" id="IPR052348">
    <property type="entry name" value="Metallopeptidase_M50B"/>
</dbReference>
<evidence type="ECO:0000256" key="13">
    <source>
        <dbReference type="SAM" id="Phobius"/>
    </source>
</evidence>
<keyword evidence="12 13" id="KW-0472">Membrane</keyword>
<dbReference type="PANTHER" id="PTHR35864">
    <property type="entry name" value="ZINC METALLOPROTEASE MJ0611-RELATED"/>
    <property type="match status" value="1"/>
</dbReference>
<dbReference type="GO" id="GO:0046872">
    <property type="term" value="F:metal ion binding"/>
    <property type="evidence" value="ECO:0007669"/>
    <property type="project" value="UniProtKB-KW"/>
</dbReference>
<dbReference type="AlphaFoldDB" id="K9ZWB5"/>
<evidence type="ECO:0000256" key="7">
    <source>
        <dbReference type="ARBA" id="ARBA00022723"/>
    </source>
</evidence>
<keyword evidence="11" id="KW-0482">Metalloprotease</keyword>
<comment type="subcellular location">
    <subcellularLocation>
        <location evidence="2">Cell membrane</location>
        <topology evidence="2">Multi-pass membrane protein</topology>
    </subcellularLocation>
</comment>
<feature type="transmembrane region" description="Helical" evidence="13">
    <location>
        <begin position="86"/>
        <end position="110"/>
    </location>
</feature>
<feature type="transmembrane region" description="Helical" evidence="13">
    <location>
        <begin position="12"/>
        <end position="35"/>
    </location>
</feature>
<dbReference type="eggNOG" id="COG1994">
    <property type="taxonomic scope" value="Bacteria"/>
</dbReference>
<evidence type="ECO:0000313" key="15">
    <source>
        <dbReference type="EMBL" id="AFZ65933.1"/>
    </source>
</evidence>
<dbReference type="CDD" id="cd06158">
    <property type="entry name" value="S2P-M50_like_1"/>
    <property type="match status" value="1"/>
</dbReference>
<evidence type="ECO:0000256" key="5">
    <source>
        <dbReference type="ARBA" id="ARBA00022670"/>
    </source>
</evidence>
<keyword evidence="16" id="KW-1185">Reference proteome</keyword>